<accession>A0ABT5LP69</accession>
<dbReference type="InterPro" id="IPR025083">
    <property type="entry name" value="DUF3969"/>
</dbReference>
<dbReference type="Pfam" id="PF13108">
    <property type="entry name" value="DUF3969"/>
    <property type="match status" value="1"/>
</dbReference>
<comment type="caution">
    <text evidence="1">The sequence shown here is derived from an EMBL/GenBank/DDBJ whole genome shotgun (WGS) entry which is preliminary data.</text>
</comment>
<reference evidence="1 2" key="1">
    <citation type="submission" date="2023-02" db="EMBL/GenBank/DDBJ databases">
        <title>Entomopathogenic bacteria.</title>
        <authorList>
            <person name="Machado R.A."/>
        </authorList>
    </citation>
    <scope>NUCLEOTIDE SEQUENCE [LARGE SCALE GENOMIC DNA]</scope>
    <source>
        <strain evidence="1 2">XENO-2</strain>
    </source>
</reference>
<name>A0ABT5LP69_9GAMM</name>
<dbReference type="EMBL" id="JAQRFN010000004">
    <property type="protein sequence ID" value="MDC9596188.1"/>
    <property type="molecule type" value="Genomic_DNA"/>
</dbReference>
<proteinExistence type="predicted"/>
<keyword evidence="2" id="KW-1185">Reference proteome</keyword>
<dbReference type="RefSeq" id="WP_273574678.1">
    <property type="nucleotide sequence ID" value="NZ_JAQRFN010000004.1"/>
</dbReference>
<dbReference type="Proteomes" id="UP001220225">
    <property type="component" value="Unassembled WGS sequence"/>
</dbReference>
<evidence type="ECO:0000313" key="2">
    <source>
        <dbReference type="Proteomes" id="UP001220225"/>
    </source>
</evidence>
<protein>
    <submittedName>
        <fullName evidence="1">DUF3969 family protein</fullName>
    </submittedName>
</protein>
<sequence>MKLSYSLHEKHAAKFFNFLILGVLYAVDKKLISIDEAEGYIFKPNLHKLLKKLNASKELIEVAKLGCELDDVVDIAPEHYQESLDEMIEKALSAIQNSEEVGRAVLEYRKIELGGTDRKPTVW</sequence>
<evidence type="ECO:0000313" key="1">
    <source>
        <dbReference type="EMBL" id="MDC9596188.1"/>
    </source>
</evidence>
<organism evidence="1 2">
    <name type="scientific">Xenorhabdus anantnagensis</name>
    <dbReference type="NCBI Taxonomy" id="3025875"/>
    <lineage>
        <taxon>Bacteria</taxon>
        <taxon>Pseudomonadati</taxon>
        <taxon>Pseudomonadota</taxon>
        <taxon>Gammaproteobacteria</taxon>
        <taxon>Enterobacterales</taxon>
        <taxon>Morganellaceae</taxon>
        <taxon>Xenorhabdus</taxon>
    </lineage>
</organism>
<gene>
    <name evidence="1" type="ORF">PSI14_04715</name>
</gene>